<dbReference type="Pfam" id="PF03476">
    <property type="entry name" value="MOSC_N"/>
    <property type="match status" value="1"/>
</dbReference>
<evidence type="ECO:0000259" key="1">
    <source>
        <dbReference type="PROSITE" id="PS51340"/>
    </source>
</evidence>
<dbReference type="AlphaFoldDB" id="A0A4U0TX85"/>
<proteinExistence type="predicted"/>
<reference evidence="2 3" key="1">
    <citation type="submission" date="2017-03" db="EMBL/GenBank/DDBJ databases">
        <title>Genomes of endolithic fungi from Antarctica.</title>
        <authorList>
            <person name="Coleine C."/>
            <person name="Masonjones S."/>
            <person name="Stajich J.E."/>
        </authorList>
    </citation>
    <scope>NUCLEOTIDE SEQUENCE [LARGE SCALE GENOMIC DNA]</scope>
    <source>
        <strain evidence="2 3">CCFEE 6315</strain>
    </source>
</reference>
<dbReference type="OrthoDB" id="17255at2759"/>
<dbReference type="InterPro" id="IPR005302">
    <property type="entry name" value="MoCF_Sase_C"/>
</dbReference>
<dbReference type="GO" id="GO:0003824">
    <property type="term" value="F:catalytic activity"/>
    <property type="evidence" value="ECO:0007669"/>
    <property type="project" value="InterPro"/>
</dbReference>
<accession>A0A4U0TX85</accession>
<dbReference type="InterPro" id="IPR005303">
    <property type="entry name" value="MOCOS_middle"/>
</dbReference>
<dbReference type="InterPro" id="IPR011037">
    <property type="entry name" value="Pyrv_Knase-like_insert_dom_sf"/>
</dbReference>
<comment type="caution">
    <text evidence="2">The sequence shown here is derived from an EMBL/GenBank/DDBJ whole genome shotgun (WGS) entry which is preliminary data.</text>
</comment>
<dbReference type="GO" id="GO:0030151">
    <property type="term" value="F:molybdenum ion binding"/>
    <property type="evidence" value="ECO:0007669"/>
    <property type="project" value="InterPro"/>
</dbReference>
<dbReference type="Proteomes" id="UP000308549">
    <property type="component" value="Unassembled WGS sequence"/>
</dbReference>
<gene>
    <name evidence="2" type="ORF">B0A50_05254</name>
</gene>
<protein>
    <recommendedName>
        <fullName evidence="1">MOSC domain-containing protein</fullName>
    </recommendedName>
</protein>
<dbReference type="GO" id="GO:0030170">
    <property type="term" value="F:pyridoxal phosphate binding"/>
    <property type="evidence" value="ECO:0007669"/>
    <property type="project" value="InterPro"/>
</dbReference>
<dbReference type="EMBL" id="NAJL01000025">
    <property type="protein sequence ID" value="TKA27063.1"/>
    <property type="molecule type" value="Genomic_DNA"/>
</dbReference>
<evidence type="ECO:0000313" key="2">
    <source>
        <dbReference type="EMBL" id="TKA27063.1"/>
    </source>
</evidence>
<sequence>MRVSKVYTYPVKGMRAAELDNAVLTKHGLPYDRRYMMLKVRGDGSYENMAVASFPELTLYFPTIRVPEDGDARKGTLTITYKPPNGEQQTINLPLIPSTDGLEKTEVTMHGSPTQAYRMNQEYNDWLSTCLGFDAVFVHLGNNLRNVLMSVNGNAEPKANSWISSLTSKASELVTGASNDDQKQITFADCAPYLIASEKSMEDIHHRLPEGQQMDISKFRPNIIVSGAEEPWEEDLWAELTISRDTRISCAHNCGRCRSINIDYATGAPGTGEQGKMLKALSSNRRVDKGVKWSPIFGRYSFLPPSSEGHTIKVGDDVVVSKRNAESTQFGEVAPSAYGPDSLAYMIITDWPGLCTK</sequence>
<evidence type="ECO:0000313" key="3">
    <source>
        <dbReference type="Proteomes" id="UP000308549"/>
    </source>
</evidence>
<dbReference type="SUPFAM" id="SSF50800">
    <property type="entry name" value="PK beta-barrel domain-like"/>
    <property type="match status" value="1"/>
</dbReference>
<dbReference type="PANTHER" id="PTHR14237:SF34">
    <property type="entry name" value="MOSC DOMAIN PROTEIN (AFU_ORTHOLOGUE AFUA_2G07820)"/>
    <property type="match status" value="1"/>
</dbReference>
<name>A0A4U0TX85_9PEZI</name>
<dbReference type="PANTHER" id="PTHR14237">
    <property type="entry name" value="MOLYBDOPTERIN COFACTOR SULFURASE MOSC"/>
    <property type="match status" value="1"/>
</dbReference>
<dbReference type="PROSITE" id="PS51340">
    <property type="entry name" value="MOSC"/>
    <property type="match status" value="1"/>
</dbReference>
<organism evidence="2 3">
    <name type="scientific">Salinomyces thailandicus</name>
    <dbReference type="NCBI Taxonomy" id="706561"/>
    <lineage>
        <taxon>Eukaryota</taxon>
        <taxon>Fungi</taxon>
        <taxon>Dikarya</taxon>
        <taxon>Ascomycota</taxon>
        <taxon>Pezizomycotina</taxon>
        <taxon>Dothideomycetes</taxon>
        <taxon>Dothideomycetidae</taxon>
        <taxon>Mycosphaerellales</taxon>
        <taxon>Teratosphaeriaceae</taxon>
        <taxon>Salinomyces</taxon>
    </lineage>
</organism>
<dbReference type="Pfam" id="PF03473">
    <property type="entry name" value="MOSC"/>
    <property type="match status" value="1"/>
</dbReference>
<keyword evidence="3" id="KW-1185">Reference proteome</keyword>
<dbReference type="SUPFAM" id="SSF141673">
    <property type="entry name" value="MOSC N-terminal domain-like"/>
    <property type="match status" value="1"/>
</dbReference>
<feature type="domain" description="MOSC" evidence="1">
    <location>
        <begin position="164"/>
        <end position="321"/>
    </location>
</feature>